<feature type="compositionally biased region" description="Acidic residues" evidence="1">
    <location>
        <begin position="11"/>
        <end position="20"/>
    </location>
</feature>
<name>A0A8H3QI59_9GLOM</name>
<dbReference type="AlphaFoldDB" id="A0A8H3QI59"/>
<proteinExistence type="predicted"/>
<evidence type="ECO:0000313" key="3">
    <source>
        <dbReference type="Proteomes" id="UP000615446"/>
    </source>
</evidence>
<evidence type="ECO:0000313" key="2">
    <source>
        <dbReference type="EMBL" id="GES77614.1"/>
    </source>
</evidence>
<organism evidence="2 3">
    <name type="scientific">Rhizophagus clarus</name>
    <dbReference type="NCBI Taxonomy" id="94130"/>
    <lineage>
        <taxon>Eukaryota</taxon>
        <taxon>Fungi</taxon>
        <taxon>Fungi incertae sedis</taxon>
        <taxon>Mucoromycota</taxon>
        <taxon>Glomeromycotina</taxon>
        <taxon>Glomeromycetes</taxon>
        <taxon>Glomerales</taxon>
        <taxon>Glomeraceae</taxon>
        <taxon>Rhizophagus</taxon>
    </lineage>
</organism>
<gene>
    <name evidence="2" type="ORF">RCL2_000496900</name>
</gene>
<evidence type="ECO:0000256" key="1">
    <source>
        <dbReference type="SAM" id="MobiDB-lite"/>
    </source>
</evidence>
<feature type="compositionally biased region" description="Polar residues" evidence="1">
    <location>
        <begin position="77"/>
        <end position="91"/>
    </location>
</feature>
<dbReference type="Proteomes" id="UP000615446">
    <property type="component" value="Unassembled WGS sequence"/>
</dbReference>
<accession>A0A8H3QI59</accession>
<comment type="caution">
    <text evidence="2">The sequence shown here is derived from an EMBL/GenBank/DDBJ whole genome shotgun (WGS) entry which is preliminary data.</text>
</comment>
<feature type="region of interest" description="Disordered" evidence="1">
    <location>
        <begin position="1"/>
        <end position="100"/>
    </location>
</feature>
<feature type="compositionally biased region" description="Polar residues" evidence="1">
    <location>
        <begin position="26"/>
        <end position="65"/>
    </location>
</feature>
<dbReference type="EMBL" id="BLAL01000030">
    <property type="protein sequence ID" value="GES77614.1"/>
    <property type="molecule type" value="Genomic_DNA"/>
</dbReference>
<dbReference type="OrthoDB" id="2331621at2759"/>
<sequence length="219" mass="24923">MQYQATSPIVIEDDASENNDDERTPDASNHSANVQDNPENTPNENSGNDSQDSATNDGNNNTAQNWPLRRSPRHSSRQSVISGNNTQNNEVAENDSEASMPKTLARLFQKACRTETRATKAIQEEISCWYYCGKAYEERVEEIKNARRGVSDQSERNQVYDDTMEHLPGGFTKDTLRKKTQRAVKIYKLFRKIGVDKIKRITVKPRYTDIAVLGKKHRD</sequence>
<reference evidence="2" key="1">
    <citation type="submission" date="2019-10" db="EMBL/GenBank/DDBJ databases">
        <title>Conservation and host-specific expression of non-tandemly repeated heterogenous ribosome RNA gene in arbuscular mycorrhizal fungi.</title>
        <authorList>
            <person name="Maeda T."/>
            <person name="Kobayashi Y."/>
            <person name="Nakagawa T."/>
            <person name="Ezawa T."/>
            <person name="Yamaguchi K."/>
            <person name="Bino T."/>
            <person name="Nishimoto Y."/>
            <person name="Shigenobu S."/>
            <person name="Kawaguchi M."/>
        </authorList>
    </citation>
    <scope>NUCLEOTIDE SEQUENCE</scope>
    <source>
        <strain evidence="2">HR1</strain>
    </source>
</reference>
<protein>
    <submittedName>
        <fullName evidence="2">Uncharacterized protein</fullName>
    </submittedName>
</protein>